<dbReference type="PROSITE" id="PS51272">
    <property type="entry name" value="SLH"/>
    <property type="match status" value="3"/>
</dbReference>
<dbReference type="InterPro" id="IPR001119">
    <property type="entry name" value="SLH_dom"/>
</dbReference>
<organism evidence="3 4">
    <name type="scientific">Candidatus Scatomorpha intestinavium</name>
    <dbReference type="NCBI Taxonomy" id="2840922"/>
    <lineage>
        <taxon>Bacteria</taxon>
        <taxon>Bacillati</taxon>
        <taxon>Bacillota</taxon>
        <taxon>Clostridia</taxon>
        <taxon>Eubacteriales</taxon>
        <taxon>Candidatus Scatomorpha</taxon>
    </lineage>
</organism>
<dbReference type="Proteomes" id="UP000824262">
    <property type="component" value="Unassembled WGS sequence"/>
</dbReference>
<dbReference type="Pfam" id="PF18998">
    <property type="entry name" value="Flg_new_2"/>
    <property type="match status" value="3"/>
</dbReference>
<dbReference type="InterPro" id="IPR051465">
    <property type="entry name" value="Cell_Envelope_Struct_Comp"/>
</dbReference>
<name>A0A9D0ZHA0_9FIRM</name>
<evidence type="ECO:0000259" key="2">
    <source>
        <dbReference type="PROSITE" id="PS51272"/>
    </source>
</evidence>
<evidence type="ECO:0000313" key="3">
    <source>
        <dbReference type="EMBL" id="HIQ79304.1"/>
    </source>
</evidence>
<feature type="domain" description="SLH" evidence="2">
    <location>
        <begin position="357"/>
        <end position="415"/>
    </location>
</feature>
<dbReference type="Pfam" id="PF00395">
    <property type="entry name" value="SLH"/>
    <property type="match status" value="3"/>
</dbReference>
<dbReference type="PANTHER" id="PTHR43308">
    <property type="entry name" value="OUTER MEMBRANE PROTEIN ALPHA-RELATED"/>
    <property type="match status" value="1"/>
</dbReference>
<feature type="non-terminal residue" evidence="3">
    <location>
        <position position="1"/>
    </location>
</feature>
<protein>
    <submittedName>
        <fullName evidence="3">S-layer homology domain-containing protein</fullName>
    </submittedName>
</protein>
<evidence type="ECO:0000256" key="1">
    <source>
        <dbReference type="ARBA" id="ARBA00022737"/>
    </source>
</evidence>
<keyword evidence="1" id="KW-0677">Repeat</keyword>
<dbReference type="AlphaFoldDB" id="A0A9D0ZHA0"/>
<sequence>EAETPDEPTGTTYSISRITSTNGTFVVNANKADAGETVTITTSPNSGYKVSRVSVTGATATKFADNVYTFTMPAQNVTVSVTFERGDYTVSLTNYSYDDGYISLRSSGTTTSGNYAEGDEVTIYAFPDRGFHLRSLTITRTDNRQTVSYTESNTSDDVFYFTMPASNVTVRAYFTDGVYEITTDIDGRGSLAIRDENGNTTDVAEEGEEIRIYPSANNGYRLGDLYVTYTDSDDEDQTIYPEAEYNSRDVLQYYWFEMPEYDVEIYADFGEGDYVAWIDRNNIEHGSIRVSPNVADEDDTVSVYVTPDSGYQLDELVVEDEDGRDVSTTALASGTRYTFRMPDSDVTISATFRSRNYTSNFTDVPRTEWYYEAVSYVATEGLMNGVSATQFNPNGTASRAQIVTILWRLAGEPSALTGAFTDVPAGEYYSTAVAWASRQGIVTGVGNNRFEPNSNITREQLAVILYRYAQDAGYSTTASGSITGYYDYARVNEYARTALQWAVGTGLITGTSSTTLSPQDTATRAQVATILMRFCENIVR</sequence>
<dbReference type="InterPro" id="IPR044060">
    <property type="entry name" value="Bacterial_rp_domain"/>
</dbReference>
<proteinExistence type="predicted"/>
<feature type="domain" description="SLH" evidence="2">
    <location>
        <begin position="416"/>
        <end position="479"/>
    </location>
</feature>
<comment type="caution">
    <text evidence="3">The sequence shown here is derived from an EMBL/GenBank/DDBJ whole genome shotgun (WGS) entry which is preliminary data.</text>
</comment>
<gene>
    <name evidence="3" type="ORF">IAB77_08615</name>
</gene>
<evidence type="ECO:0000313" key="4">
    <source>
        <dbReference type="Proteomes" id="UP000824262"/>
    </source>
</evidence>
<accession>A0A9D0ZHA0</accession>
<feature type="domain" description="SLH" evidence="2">
    <location>
        <begin position="482"/>
        <end position="540"/>
    </location>
</feature>
<reference evidence="3" key="1">
    <citation type="submission" date="2020-10" db="EMBL/GenBank/DDBJ databases">
        <authorList>
            <person name="Gilroy R."/>
        </authorList>
    </citation>
    <scope>NUCLEOTIDE SEQUENCE</scope>
    <source>
        <strain evidence="3">ChiBcolR7-354</strain>
    </source>
</reference>
<dbReference type="EMBL" id="DVGA01000095">
    <property type="protein sequence ID" value="HIQ79304.1"/>
    <property type="molecule type" value="Genomic_DNA"/>
</dbReference>
<reference evidence="3" key="2">
    <citation type="journal article" date="2021" name="PeerJ">
        <title>Extensive microbial diversity within the chicken gut microbiome revealed by metagenomics and culture.</title>
        <authorList>
            <person name="Gilroy R."/>
            <person name="Ravi A."/>
            <person name="Getino M."/>
            <person name="Pursley I."/>
            <person name="Horton D.L."/>
            <person name="Alikhan N.F."/>
            <person name="Baker D."/>
            <person name="Gharbi K."/>
            <person name="Hall N."/>
            <person name="Watson M."/>
            <person name="Adriaenssens E.M."/>
            <person name="Foster-Nyarko E."/>
            <person name="Jarju S."/>
            <person name="Secka A."/>
            <person name="Antonio M."/>
            <person name="Oren A."/>
            <person name="Chaudhuri R.R."/>
            <person name="La Ragione R."/>
            <person name="Hildebrand F."/>
            <person name="Pallen M.J."/>
        </authorList>
    </citation>
    <scope>NUCLEOTIDE SEQUENCE</scope>
    <source>
        <strain evidence="3">ChiBcolR7-354</strain>
    </source>
</reference>